<sequence length="117" mass="12901">MEQVDRTKSPAGSLQRAPNRASKANRRTAAARWNIKVLRGLEAALLRDPEADLGALLPPWYADKLESFKASDTRPSKGPNRPPSHDIRSKLRSTDSSTILHPLSSDLKALLGDYDNL</sequence>
<feature type="compositionally biased region" description="Basic and acidic residues" evidence="1">
    <location>
        <begin position="83"/>
        <end position="93"/>
    </location>
</feature>
<evidence type="ECO:0000313" key="3">
    <source>
        <dbReference type="Proteomes" id="UP001628179"/>
    </source>
</evidence>
<dbReference type="GeneID" id="98173050"/>
<proteinExistence type="predicted"/>
<evidence type="ECO:0000313" key="2">
    <source>
        <dbReference type="EMBL" id="GAB1312095.1"/>
    </source>
</evidence>
<protein>
    <recommendedName>
        <fullName evidence="4">Transposase</fullName>
    </recommendedName>
</protein>
<feature type="region of interest" description="Disordered" evidence="1">
    <location>
        <begin position="68"/>
        <end position="97"/>
    </location>
</feature>
<organism evidence="2 3">
    <name type="scientific">Madurella fahalii</name>
    <dbReference type="NCBI Taxonomy" id="1157608"/>
    <lineage>
        <taxon>Eukaryota</taxon>
        <taxon>Fungi</taxon>
        <taxon>Dikarya</taxon>
        <taxon>Ascomycota</taxon>
        <taxon>Pezizomycotina</taxon>
        <taxon>Sordariomycetes</taxon>
        <taxon>Sordariomycetidae</taxon>
        <taxon>Sordariales</taxon>
        <taxon>Sordariales incertae sedis</taxon>
        <taxon>Madurella</taxon>
    </lineage>
</organism>
<keyword evidence="3" id="KW-1185">Reference proteome</keyword>
<comment type="caution">
    <text evidence="2">The sequence shown here is derived from an EMBL/GenBank/DDBJ whole genome shotgun (WGS) entry which is preliminary data.</text>
</comment>
<dbReference type="EMBL" id="BAAFSV010000001">
    <property type="protein sequence ID" value="GAB1312095.1"/>
    <property type="molecule type" value="Genomic_DNA"/>
</dbReference>
<accession>A0ABQ0G2V5</accession>
<evidence type="ECO:0000256" key="1">
    <source>
        <dbReference type="SAM" id="MobiDB-lite"/>
    </source>
</evidence>
<evidence type="ECO:0008006" key="4">
    <source>
        <dbReference type="Google" id="ProtNLM"/>
    </source>
</evidence>
<dbReference type="RefSeq" id="XP_070913828.1">
    <property type="nucleotide sequence ID" value="XM_071057727.1"/>
</dbReference>
<gene>
    <name evidence="2" type="ORF">MFIFM68171_02305</name>
</gene>
<dbReference type="Proteomes" id="UP001628179">
    <property type="component" value="Unassembled WGS sequence"/>
</dbReference>
<reference evidence="2 3" key="1">
    <citation type="submission" date="2024-09" db="EMBL/GenBank/DDBJ databases">
        <title>Itraconazole resistance in Madurella fahalii resulting from another homologue of gene encoding cytochrome P450 14-alpha sterol demethylase (CYP51).</title>
        <authorList>
            <person name="Yoshioka I."/>
            <person name="Fahal A.H."/>
            <person name="Kaneko S."/>
            <person name="Yaguchi T."/>
        </authorList>
    </citation>
    <scope>NUCLEOTIDE SEQUENCE [LARGE SCALE GENOMIC DNA]</scope>
    <source>
        <strain evidence="2 3">IFM 68171</strain>
    </source>
</reference>
<feature type="region of interest" description="Disordered" evidence="1">
    <location>
        <begin position="1"/>
        <end position="28"/>
    </location>
</feature>
<name>A0ABQ0G2V5_9PEZI</name>